<feature type="coiled-coil region" evidence="1">
    <location>
        <begin position="188"/>
        <end position="243"/>
    </location>
</feature>
<dbReference type="Proteomes" id="UP000464480">
    <property type="component" value="Chromosome"/>
</dbReference>
<dbReference type="RefSeq" id="WP_159409968.1">
    <property type="nucleotide sequence ID" value="NZ_CP026115.2"/>
</dbReference>
<dbReference type="AlphaFoldDB" id="A0A6I6XL55"/>
<dbReference type="PANTHER" id="PTHR37508">
    <property type="entry name" value="TRANSMEMBRANE PROTEIN"/>
    <property type="match status" value="1"/>
</dbReference>
<dbReference type="EMBL" id="CP026115">
    <property type="protein sequence ID" value="QHG64596.2"/>
    <property type="molecule type" value="Genomic_DNA"/>
</dbReference>
<name>A0A6I6XL55_PSEPU</name>
<protein>
    <submittedName>
        <fullName evidence="3">Tyrosyl-tRNA deacylase</fullName>
    </submittedName>
</protein>
<evidence type="ECO:0000256" key="2">
    <source>
        <dbReference type="SAM" id="MobiDB-lite"/>
    </source>
</evidence>
<feature type="region of interest" description="Disordered" evidence="2">
    <location>
        <begin position="317"/>
        <end position="342"/>
    </location>
</feature>
<reference evidence="3 4" key="1">
    <citation type="submission" date="2020-02" db="EMBL/GenBank/DDBJ databases">
        <title>Pseudomonas Putida W5 Complete Genome Assembly.</title>
        <authorList>
            <person name="Yuan Z.-C."/>
            <person name="Shaw G.A."/>
            <person name="Cusano A.D."/>
            <person name="Caddey B.J."/>
            <person name="Weselowski B.J."/>
        </authorList>
    </citation>
    <scope>NUCLEOTIDE SEQUENCE [LARGE SCALE GENOMIC DNA]</scope>
    <source>
        <strain evidence="3 4">W5</strain>
    </source>
</reference>
<evidence type="ECO:0000313" key="3">
    <source>
        <dbReference type="EMBL" id="QHG64596.2"/>
    </source>
</evidence>
<dbReference type="PANTHER" id="PTHR37508:SF1">
    <property type="entry name" value="TRANSMEMBRANE PROTEIN"/>
    <property type="match status" value="1"/>
</dbReference>
<evidence type="ECO:0000256" key="1">
    <source>
        <dbReference type="SAM" id="Coils"/>
    </source>
</evidence>
<evidence type="ECO:0000313" key="4">
    <source>
        <dbReference type="Proteomes" id="UP000464480"/>
    </source>
</evidence>
<proteinExistence type="predicted"/>
<organism evidence="3 4">
    <name type="scientific">Pseudomonas putida</name>
    <name type="common">Arthrobacter siderocapsulatus</name>
    <dbReference type="NCBI Taxonomy" id="303"/>
    <lineage>
        <taxon>Bacteria</taxon>
        <taxon>Pseudomonadati</taxon>
        <taxon>Pseudomonadota</taxon>
        <taxon>Gammaproteobacteria</taxon>
        <taxon>Pseudomonadales</taxon>
        <taxon>Pseudomonadaceae</taxon>
        <taxon>Pseudomonas</taxon>
    </lineage>
</organism>
<gene>
    <name evidence="3" type="ORF">C2H86_09290</name>
</gene>
<sequence>MSNVISITDRNVLLDNDITNEVAEIIGQEKLQLPTAQSPLVDRFVSKIEGNYDTSRAKTDTDHAISLLYIAYNTTPQEHGDIRVKISRIMSQLVEAQQDSERRIKDSVRIAAMIGKQLASLLPDWLDVRDSADPEEIKQFVKAELLDMAKRISTAAMDVRSSLNTIIVKYDSILKDIKDVTDSSEIALSETIAANKAIEEEIVQATARKEELDSLVSALQEQIARFEKMAVEYGKQAQSAEQKSFWASVVKSVTQVVSAVLPIAAMAATGGVGGALGAAAAGTPGLLGNSNVDPKQVVEKSNLEAARNAQAKIVEARQQRADELEQQQAAATTDAERQELSSALEKAQGELREEQNQLSQAENQLGAFLRQLGAAADEAGAEQQRQGASLRELERQMLDNVEKYEEVKRGQVAELAKITVLLDAKRSEEQTIELAVRSLNLSVSALKRSKEIVEEIAFFFKSFADFMQCIVDEATVRMEEYEKAGNSEVLRKSRLEAIRLSTDEFFVSQAAEWLAVGVVSERFAQLFNDGWSKLNKLSGQYITGDELQAYLVQASQQLKVIIEEREAASNQRIASLQNYRQEREATA</sequence>
<keyword evidence="1" id="KW-0175">Coiled coil</keyword>
<accession>A0A6I6XL55</accession>